<evidence type="ECO:0000313" key="2">
    <source>
        <dbReference type="Proteomes" id="UP000593571"/>
    </source>
</evidence>
<organism evidence="1 2">
    <name type="scientific">Rousettus aegyptiacus</name>
    <name type="common">Egyptian fruit bat</name>
    <name type="synonym">Pteropus aegyptiacus</name>
    <dbReference type="NCBI Taxonomy" id="9407"/>
    <lineage>
        <taxon>Eukaryota</taxon>
        <taxon>Metazoa</taxon>
        <taxon>Chordata</taxon>
        <taxon>Craniata</taxon>
        <taxon>Vertebrata</taxon>
        <taxon>Euteleostomi</taxon>
        <taxon>Mammalia</taxon>
        <taxon>Eutheria</taxon>
        <taxon>Laurasiatheria</taxon>
        <taxon>Chiroptera</taxon>
        <taxon>Yinpterochiroptera</taxon>
        <taxon>Pteropodoidea</taxon>
        <taxon>Pteropodidae</taxon>
        <taxon>Rousettinae</taxon>
        <taxon>Rousettus</taxon>
    </lineage>
</organism>
<evidence type="ECO:0000313" key="1">
    <source>
        <dbReference type="EMBL" id="KAF6405006.1"/>
    </source>
</evidence>
<proteinExistence type="predicted"/>
<gene>
    <name evidence="1" type="ORF">HJG63_009330</name>
</gene>
<dbReference type="Proteomes" id="UP000593571">
    <property type="component" value="Unassembled WGS sequence"/>
</dbReference>
<protein>
    <submittedName>
        <fullName evidence="1">Uncharacterized protein</fullName>
    </submittedName>
</protein>
<reference evidence="1 2" key="1">
    <citation type="journal article" date="2020" name="Nature">
        <title>Six reference-quality genomes reveal evolution of bat adaptations.</title>
        <authorList>
            <person name="Jebb D."/>
            <person name="Huang Z."/>
            <person name="Pippel M."/>
            <person name="Hughes G.M."/>
            <person name="Lavrichenko K."/>
            <person name="Devanna P."/>
            <person name="Winkler S."/>
            <person name="Jermiin L.S."/>
            <person name="Skirmuntt E.C."/>
            <person name="Katzourakis A."/>
            <person name="Burkitt-Gray L."/>
            <person name="Ray D.A."/>
            <person name="Sullivan K.A.M."/>
            <person name="Roscito J.G."/>
            <person name="Kirilenko B.M."/>
            <person name="Davalos L.M."/>
            <person name="Corthals A.P."/>
            <person name="Power M.L."/>
            <person name="Jones G."/>
            <person name="Ransome R.D."/>
            <person name="Dechmann D.K.N."/>
            <person name="Locatelli A.G."/>
            <person name="Puechmaille S.J."/>
            <person name="Fedrigo O."/>
            <person name="Jarvis E.D."/>
            <person name="Hiller M."/>
            <person name="Vernes S.C."/>
            <person name="Myers E.W."/>
            <person name="Teeling E.C."/>
        </authorList>
    </citation>
    <scope>NUCLEOTIDE SEQUENCE [LARGE SCALE GENOMIC DNA]</scope>
    <source>
        <strain evidence="1">MRouAeg1</strain>
        <tissue evidence="1">Muscle</tissue>
    </source>
</reference>
<dbReference type="AlphaFoldDB" id="A0A7J8C2D1"/>
<accession>A0A7J8C2D1</accession>
<name>A0A7J8C2D1_ROUAE</name>
<keyword evidence="2" id="KW-1185">Reference proteome</keyword>
<dbReference type="EMBL" id="JACASE010000015">
    <property type="protein sequence ID" value="KAF6405006.1"/>
    <property type="molecule type" value="Genomic_DNA"/>
</dbReference>
<sequence>MTGVERTHESLQPFSSRQDVIEPTAVWCKQWKARERQWLRTGGKLEENHFALSWGGLGAGSWELRSWSNDCRRQLDEMGWGKIPGMGTPAQEPRKSARREYGAWLKRQWETGQGRERRDGLYVSRAAWVSRLQEVLIHWNTITISPSLRNNVITLLQSLAFELRF</sequence>
<comment type="caution">
    <text evidence="1">The sequence shown here is derived from an EMBL/GenBank/DDBJ whole genome shotgun (WGS) entry which is preliminary data.</text>
</comment>